<dbReference type="PANTHER" id="PTHR37839:SF1">
    <property type="entry name" value="NA(+)-TRANSLOCATING NADH-QUINONE REDUCTASE SUBUNIT A"/>
    <property type="match status" value="1"/>
</dbReference>
<dbReference type="InterPro" id="IPR056148">
    <property type="entry name" value="NQRA_2nd"/>
</dbReference>
<reference evidence="12 13" key="1">
    <citation type="submission" date="2012-08" db="EMBL/GenBank/DDBJ databases">
        <title>The Genome Sequence of Barnesiella intestinihominis YIT 11860.</title>
        <authorList>
            <consortium name="The Broad Institute Genome Sequencing Platform"/>
            <person name="Earl A."/>
            <person name="Ward D."/>
            <person name="Feldgarden M."/>
            <person name="Gevers D."/>
            <person name="Morotomi M."/>
            <person name="Walker B."/>
            <person name="Young S.K."/>
            <person name="Zeng Q."/>
            <person name="Gargeya S."/>
            <person name="Fitzgerald M."/>
            <person name="Haas B."/>
            <person name="Abouelleil A."/>
            <person name="Alvarado L."/>
            <person name="Arachchi H.M."/>
            <person name="Berlin A.M."/>
            <person name="Chapman S.B."/>
            <person name="Goldberg J."/>
            <person name="Griggs A."/>
            <person name="Gujja S."/>
            <person name="Hansen M."/>
            <person name="Howarth C."/>
            <person name="Imamovic A."/>
            <person name="Larimer J."/>
            <person name="McCowen C."/>
            <person name="Montmayeur A."/>
            <person name="Murphy C."/>
            <person name="Neiman D."/>
            <person name="Pearson M."/>
            <person name="Priest M."/>
            <person name="Roberts A."/>
            <person name="Saif S."/>
            <person name="Shea T."/>
            <person name="Sisk P."/>
            <person name="Sykes S."/>
            <person name="Wortman J."/>
            <person name="Nusbaum C."/>
            <person name="Birren B."/>
        </authorList>
    </citation>
    <scope>NUCLEOTIDE SEQUENCE [LARGE SCALE GENOMIC DNA]</scope>
    <source>
        <strain evidence="12 13">YIT 11860</strain>
    </source>
</reference>
<dbReference type="Pfam" id="PF11973">
    <property type="entry name" value="NQRA_SLBB"/>
    <property type="match status" value="1"/>
</dbReference>
<dbReference type="Pfam" id="PF05896">
    <property type="entry name" value="NQRA_N"/>
    <property type="match status" value="1"/>
</dbReference>
<feature type="domain" description="Na(+)-translocating NADH-quinone reductase subunit A C-terminal" evidence="10">
    <location>
        <begin position="260"/>
        <end position="310"/>
    </location>
</feature>
<keyword evidence="7 8" id="KW-0739">Sodium transport</keyword>
<evidence type="ECO:0000256" key="3">
    <source>
        <dbReference type="ARBA" id="ARBA00023027"/>
    </source>
</evidence>
<comment type="similarity">
    <text evidence="8">Belongs to the NqrA family.</text>
</comment>
<keyword evidence="6 8" id="KW-0830">Ubiquinone</keyword>
<dbReference type="EC" id="7.2.1.1" evidence="8"/>
<evidence type="ECO:0000256" key="5">
    <source>
        <dbReference type="ARBA" id="ARBA00023065"/>
    </source>
</evidence>
<keyword evidence="4 8" id="KW-0915">Sodium</keyword>
<dbReference type="GO" id="GO:0006814">
    <property type="term" value="P:sodium ion transport"/>
    <property type="evidence" value="ECO:0007669"/>
    <property type="project" value="UniProtKB-UniRule"/>
</dbReference>
<dbReference type="Pfam" id="PF24836">
    <property type="entry name" value="NQRA_2nd"/>
    <property type="match status" value="1"/>
</dbReference>
<dbReference type="GeneID" id="77849362"/>
<keyword evidence="1 8" id="KW-0813">Transport</keyword>
<dbReference type="Proteomes" id="UP000006044">
    <property type="component" value="Unassembled WGS sequence"/>
</dbReference>
<keyword evidence="5 8" id="KW-0406">Ion transport</keyword>
<dbReference type="PATRIC" id="fig|742726.3.peg.2251"/>
<dbReference type="PANTHER" id="PTHR37839">
    <property type="entry name" value="NA(+)-TRANSLOCATING NADH-QUINONE REDUCTASE SUBUNIT A"/>
    <property type="match status" value="1"/>
</dbReference>
<comment type="function">
    <text evidence="8">NQR complex catalyzes the reduction of ubiquinone-1 to ubiquinol by two successive reactions, coupled with the transport of Na(+) ions from the cytoplasm to the periplasm. NqrA to NqrE are probably involved in the second step, the conversion of ubisemiquinone to ubiquinol.</text>
</comment>
<evidence type="ECO:0000259" key="10">
    <source>
        <dbReference type="Pfam" id="PF11973"/>
    </source>
</evidence>
<keyword evidence="2 8" id="KW-1278">Translocase</keyword>
<dbReference type="AlphaFoldDB" id="K0XFV2"/>
<evidence type="ECO:0000256" key="4">
    <source>
        <dbReference type="ARBA" id="ARBA00023053"/>
    </source>
</evidence>
<dbReference type="InterPro" id="IPR022615">
    <property type="entry name" value="NqrA_C_domain"/>
</dbReference>
<dbReference type="HOGENOM" id="CLU_046656_0_0_10"/>
<accession>K0XFV2</accession>
<sequence length="449" mass="49978">MDHVVKIKKGLDIQLEGIPSPKISNTPDSQLYAIIPDDFVGLTPKVIVKPGEKVLTGSPVIHDKTHPNIVVTSPVSGEIVTIERGERRKVIKITIKPDASQQALEFGRFDLENMDSSEIKDLLLKSGIFAFIKQRPYDIVANPDTTPRDIFVTAFDSAPLAPDYAFILKEEKQHFETGLKALNKLTSGKVYVGISQRQPIDVKNATSVIFDGPHPAGNVGIQINHIAPIDKGDTVWTMSALDVLFIGRLFDKGIADFSRIVAVTGSEIDDPHYVRTRIGASIASITQGMVKAVEYEQRYISGNVLTGVKTDADGYIGATHSQITVIPEGNNYDEFLGWASLNPHKYSTSHSYFSWLLGKKKKYTIDARIRGGERAIIMSDEYDRVFPMDIYPEYLIKAILAFDIDKMENLGIYEVAPEDFALCEFVDTSKLELQKIVRDGLDRLMKEMN</sequence>
<dbReference type="GO" id="GO:0016655">
    <property type="term" value="F:oxidoreductase activity, acting on NAD(P)H, quinone or similar compound as acceptor"/>
    <property type="evidence" value="ECO:0007669"/>
    <property type="project" value="UniProtKB-UniRule"/>
</dbReference>
<comment type="caution">
    <text evidence="12">The sequence shown here is derived from an EMBL/GenBank/DDBJ whole genome shotgun (WGS) entry which is preliminary data.</text>
</comment>
<evidence type="ECO:0000256" key="8">
    <source>
        <dbReference type="HAMAP-Rule" id="MF_00425"/>
    </source>
</evidence>
<comment type="catalytic activity">
    <reaction evidence="8">
        <text>a ubiquinone + n Na(+)(in) + NADH + H(+) = a ubiquinol + n Na(+)(out) + NAD(+)</text>
        <dbReference type="Rhea" id="RHEA:47748"/>
        <dbReference type="Rhea" id="RHEA-COMP:9565"/>
        <dbReference type="Rhea" id="RHEA-COMP:9566"/>
        <dbReference type="ChEBI" id="CHEBI:15378"/>
        <dbReference type="ChEBI" id="CHEBI:16389"/>
        <dbReference type="ChEBI" id="CHEBI:17976"/>
        <dbReference type="ChEBI" id="CHEBI:29101"/>
        <dbReference type="ChEBI" id="CHEBI:57540"/>
        <dbReference type="ChEBI" id="CHEBI:57945"/>
        <dbReference type="EC" id="7.2.1.1"/>
    </reaction>
</comment>
<protein>
    <recommendedName>
        <fullName evidence="8">Na(+)-translocating NADH-quinone reductase subunit A</fullName>
        <shortName evidence="8">Na(+)-NQR subunit A</shortName>
        <shortName evidence="8">Na(+)-translocating NQR subunit A</shortName>
        <ecNumber evidence="8">7.2.1.1</ecNumber>
    </recommendedName>
    <alternativeName>
        <fullName evidence="8">NQR complex subunit A</fullName>
    </alternativeName>
    <alternativeName>
        <fullName evidence="8">NQR-1 subunit A</fullName>
    </alternativeName>
</protein>
<evidence type="ECO:0000256" key="1">
    <source>
        <dbReference type="ARBA" id="ARBA00022448"/>
    </source>
</evidence>
<dbReference type="RefSeq" id="WP_008862552.1">
    <property type="nucleotide sequence ID" value="NZ_JH815205.1"/>
</dbReference>
<feature type="domain" description="NqrA second alpha/beta" evidence="11">
    <location>
        <begin position="114"/>
        <end position="253"/>
    </location>
</feature>
<dbReference type="InterPro" id="IPR008703">
    <property type="entry name" value="NqrA"/>
</dbReference>
<dbReference type="InterPro" id="IPR056147">
    <property type="entry name" value="NQRA_N"/>
</dbReference>
<name>K0XFV2_9BACT</name>
<keyword evidence="3 8" id="KW-0520">NAD</keyword>
<evidence type="ECO:0000256" key="2">
    <source>
        <dbReference type="ARBA" id="ARBA00022967"/>
    </source>
</evidence>
<dbReference type="STRING" id="742726.HMPREF9448_02157"/>
<evidence type="ECO:0000256" key="6">
    <source>
        <dbReference type="ARBA" id="ARBA00023075"/>
    </source>
</evidence>
<proteinExistence type="inferred from homology"/>
<dbReference type="OrthoDB" id="9774536at2"/>
<dbReference type="HAMAP" id="MF_00425">
    <property type="entry name" value="NqrA"/>
    <property type="match status" value="1"/>
</dbReference>
<organism evidence="12 13">
    <name type="scientific">Barnesiella intestinihominis YIT 11860</name>
    <dbReference type="NCBI Taxonomy" id="742726"/>
    <lineage>
        <taxon>Bacteria</taxon>
        <taxon>Pseudomonadati</taxon>
        <taxon>Bacteroidota</taxon>
        <taxon>Bacteroidia</taxon>
        <taxon>Bacteroidales</taxon>
        <taxon>Barnesiellaceae</taxon>
        <taxon>Barnesiella</taxon>
    </lineage>
</organism>
<evidence type="ECO:0000259" key="11">
    <source>
        <dbReference type="Pfam" id="PF24836"/>
    </source>
</evidence>
<comment type="subunit">
    <text evidence="8">Composed of six subunits; NqrA, NqrB, NqrC, NqrD, NqrE and NqrF.</text>
</comment>
<gene>
    <name evidence="8" type="primary">nqrA</name>
    <name evidence="12" type="ORF">HMPREF9448_02157</name>
</gene>
<evidence type="ECO:0000256" key="7">
    <source>
        <dbReference type="ARBA" id="ARBA00023201"/>
    </source>
</evidence>
<feature type="domain" description="NqrA N-terminal barrel-sandwich hybrid" evidence="9">
    <location>
        <begin position="5"/>
        <end position="97"/>
    </location>
</feature>
<dbReference type="NCBIfam" id="NF003761">
    <property type="entry name" value="PRK05352.1-4"/>
    <property type="match status" value="1"/>
</dbReference>
<evidence type="ECO:0000259" key="9">
    <source>
        <dbReference type="Pfam" id="PF05896"/>
    </source>
</evidence>
<evidence type="ECO:0000313" key="12">
    <source>
        <dbReference type="EMBL" id="EJZ62805.1"/>
    </source>
</evidence>
<evidence type="ECO:0000313" key="13">
    <source>
        <dbReference type="Proteomes" id="UP000006044"/>
    </source>
</evidence>
<dbReference type="NCBIfam" id="TIGR01936">
    <property type="entry name" value="nqrA"/>
    <property type="match status" value="1"/>
</dbReference>
<dbReference type="eggNOG" id="COG1726">
    <property type="taxonomic scope" value="Bacteria"/>
</dbReference>
<keyword evidence="13" id="KW-1185">Reference proteome</keyword>
<dbReference type="EMBL" id="ADLE01000015">
    <property type="protein sequence ID" value="EJZ62805.1"/>
    <property type="molecule type" value="Genomic_DNA"/>
</dbReference>